<dbReference type="PANTHER" id="PTHR30537:SF5">
    <property type="entry name" value="HTH-TYPE TRANSCRIPTIONAL ACTIVATOR TTDR-RELATED"/>
    <property type="match status" value="1"/>
</dbReference>
<comment type="caution">
    <text evidence="9">The sequence shown here is derived from an EMBL/GenBank/DDBJ whole genome shotgun (WGS) entry which is preliminary data.</text>
</comment>
<dbReference type="Gene3D" id="1.10.10.10">
    <property type="entry name" value="Winged helix-like DNA-binding domain superfamily/Winged helix DNA-binding domain"/>
    <property type="match status" value="1"/>
</dbReference>
<dbReference type="Pfam" id="PF00126">
    <property type="entry name" value="HTH_1"/>
    <property type="match status" value="1"/>
</dbReference>
<dbReference type="InterPro" id="IPR005119">
    <property type="entry name" value="LysR_subst-bd"/>
</dbReference>
<evidence type="ECO:0000256" key="4">
    <source>
        <dbReference type="ARBA" id="ARBA00023163"/>
    </source>
</evidence>
<dbReference type="Pfam" id="PF03466">
    <property type="entry name" value="LysR_substrate"/>
    <property type="match status" value="1"/>
</dbReference>
<keyword evidence="2" id="KW-0805">Transcription regulation</keyword>
<evidence type="ECO:0000256" key="7">
    <source>
        <dbReference type="ARBA" id="ARBA00083243"/>
    </source>
</evidence>
<name>A0A4R3R766_9HYPH</name>
<evidence type="ECO:0000256" key="1">
    <source>
        <dbReference type="ARBA" id="ARBA00009437"/>
    </source>
</evidence>
<protein>
    <recommendedName>
        <fullName evidence="6">HTH-type transcriptional regulator TtuA</fullName>
    </recommendedName>
    <alternativeName>
        <fullName evidence="7">Tartrate utilization transcriptional regulator</fullName>
    </alternativeName>
</protein>
<dbReference type="CDD" id="cd08422">
    <property type="entry name" value="PBP2_CrgA_like"/>
    <property type="match status" value="1"/>
</dbReference>
<comment type="function">
    <text evidence="5">Transcriptional regulator of the ttuABCDE tartrate utilization operon.</text>
</comment>
<evidence type="ECO:0000313" key="10">
    <source>
        <dbReference type="Proteomes" id="UP000295547"/>
    </source>
</evidence>
<evidence type="ECO:0000256" key="3">
    <source>
        <dbReference type="ARBA" id="ARBA00023125"/>
    </source>
</evidence>
<dbReference type="PANTHER" id="PTHR30537">
    <property type="entry name" value="HTH-TYPE TRANSCRIPTIONAL REGULATOR"/>
    <property type="match status" value="1"/>
</dbReference>
<evidence type="ECO:0000256" key="2">
    <source>
        <dbReference type="ARBA" id="ARBA00023015"/>
    </source>
</evidence>
<comment type="similarity">
    <text evidence="1">Belongs to the LysR transcriptional regulatory family.</text>
</comment>
<keyword evidence="3 9" id="KW-0238">DNA-binding</keyword>
<organism evidence="9 10">
    <name type="scientific">Rhizobium azibense</name>
    <dbReference type="NCBI Taxonomy" id="1136135"/>
    <lineage>
        <taxon>Bacteria</taxon>
        <taxon>Pseudomonadati</taxon>
        <taxon>Pseudomonadota</taxon>
        <taxon>Alphaproteobacteria</taxon>
        <taxon>Hyphomicrobiales</taxon>
        <taxon>Rhizobiaceae</taxon>
        <taxon>Rhizobium/Agrobacterium group</taxon>
        <taxon>Rhizobium</taxon>
    </lineage>
</organism>
<keyword evidence="10" id="KW-1185">Reference proteome</keyword>
<dbReference type="InterPro" id="IPR000847">
    <property type="entry name" value="LysR_HTH_N"/>
</dbReference>
<dbReference type="Proteomes" id="UP000295547">
    <property type="component" value="Unassembled WGS sequence"/>
</dbReference>
<feature type="domain" description="HTH lysR-type" evidence="8">
    <location>
        <begin position="23"/>
        <end position="80"/>
    </location>
</feature>
<evidence type="ECO:0000313" key="9">
    <source>
        <dbReference type="EMBL" id="TCU30611.1"/>
    </source>
</evidence>
<dbReference type="GO" id="GO:0003700">
    <property type="term" value="F:DNA-binding transcription factor activity"/>
    <property type="evidence" value="ECO:0007669"/>
    <property type="project" value="InterPro"/>
</dbReference>
<dbReference type="GO" id="GO:0043565">
    <property type="term" value="F:sequence-specific DNA binding"/>
    <property type="evidence" value="ECO:0007669"/>
    <property type="project" value="TreeGrafter"/>
</dbReference>
<evidence type="ECO:0000256" key="6">
    <source>
        <dbReference type="ARBA" id="ARBA00067332"/>
    </source>
</evidence>
<dbReference type="OrthoDB" id="9812435at2"/>
<evidence type="ECO:0000256" key="5">
    <source>
        <dbReference type="ARBA" id="ARBA00054626"/>
    </source>
</evidence>
<dbReference type="InterPro" id="IPR036390">
    <property type="entry name" value="WH_DNA-bd_sf"/>
</dbReference>
<sequence length="358" mass="38461">MVAYRAARANNRNRLLHMKQQKLDLNGIAVFNKVAGAGSFSAAARELGMPRATVSRIVARLEAALGAQLFYRNTRRVELTELGRAYHEAAAEGLGLIGAAGEAVMAARAEPSGLLRVSAPINFGTMSLIPWISEFLDAHKQVRISLRLVDDKIDPLAERLDLAILTGPQPDSSYRSRRLAASSLILVASPAYVARRGAPERLDSLVAHDFVLFSSDLGKEAWSLDGPEGRVEITVSGRVNVKGPHAELSAALCGLGIALLPAVVTAPYIETGELVQVLPGYGRQSGTITAVFPANRHQPAALRALLDFLVARVAEREPARPFLAGQLQTSRSESCCWPGRASRGETSKICFRDEHGDG</sequence>
<reference evidence="9 10" key="1">
    <citation type="submission" date="2019-03" db="EMBL/GenBank/DDBJ databases">
        <title>Genomic Encyclopedia of Type Strains, Phase IV (KMG-V): Genome sequencing to study the core and pangenomes of soil and plant-associated prokaryotes.</title>
        <authorList>
            <person name="Whitman W."/>
        </authorList>
    </citation>
    <scope>NUCLEOTIDE SEQUENCE [LARGE SCALE GENOMIC DNA]</scope>
    <source>
        <strain evidence="9 10">Gr42</strain>
    </source>
</reference>
<accession>A0A4R3R766</accession>
<dbReference type="Gene3D" id="3.40.190.290">
    <property type="match status" value="1"/>
</dbReference>
<proteinExistence type="inferred from homology"/>
<dbReference type="InterPro" id="IPR036388">
    <property type="entry name" value="WH-like_DNA-bd_sf"/>
</dbReference>
<dbReference type="FunFam" id="1.10.10.10:FF:000001">
    <property type="entry name" value="LysR family transcriptional regulator"/>
    <property type="match status" value="1"/>
</dbReference>
<keyword evidence="4" id="KW-0804">Transcription</keyword>
<evidence type="ECO:0000259" key="8">
    <source>
        <dbReference type="PROSITE" id="PS50931"/>
    </source>
</evidence>
<dbReference type="GO" id="GO:0006351">
    <property type="term" value="P:DNA-templated transcription"/>
    <property type="evidence" value="ECO:0007669"/>
    <property type="project" value="TreeGrafter"/>
</dbReference>
<dbReference type="InterPro" id="IPR058163">
    <property type="entry name" value="LysR-type_TF_proteobact-type"/>
</dbReference>
<dbReference type="PROSITE" id="PS50931">
    <property type="entry name" value="HTH_LYSR"/>
    <property type="match status" value="1"/>
</dbReference>
<dbReference type="AlphaFoldDB" id="A0A4R3R766"/>
<dbReference type="EMBL" id="SMBJ01000001">
    <property type="protein sequence ID" value="TCU30611.1"/>
    <property type="molecule type" value="Genomic_DNA"/>
</dbReference>
<gene>
    <name evidence="9" type="ORF">EV130_101182</name>
</gene>
<dbReference type="SUPFAM" id="SSF53850">
    <property type="entry name" value="Periplasmic binding protein-like II"/>
    <property type="match status" value="1"/>
</dbReference>
<dbReference type="SUPFAM" id="SSF46785">
    <property type="entry name" value="Winged helix' DNA-binding domain"/>
    <property type="match status" value="1"/>
</dbReference>